<dbReference type="EMBL" id="FMXB01000005">
    <property type="protein sequence ID" value="SDA48221.1"/>
    <property type="molecule type" value="Genomic_DNA"/>
</dbReference>
<gene>
    <name evidence="2" type="ORF">SAMN02910315_00796</name>
</gene>
<dbReference type="OrthoDB" id="78346at2157"/>
<keyword evidence="1" id="KW-0812">Transmembrane</keyword>
<dbReference type="STRING" id="230361.sm9_0719"/>
<keyword evidence="1" id="KW-1133">Transmembrane helix</keyword>
<evidence type="ECO:0000313" key="2">
    <source>
        <dbReference type="EMBL" id="SDA48221.1"/>
    </source>
</evidence>
<proteinExistence type="predicted"/>
<keyword evidence="3" id="KW-1185">Reference proteome</keyword>
<feature type="transmembrane region" description="Helical" evidence="1">
    <location>
        <begin position="7"/>
        <end position="26"/>
    </location>
</feature>
<sequence>MSSQKVLVYMTGLVAIGIIVVGLLATVLHSTLLAPIPILGLILAILVLLTNKGDFAHKIENIEKIMFFVTFIVIVCSFILLYKPI</sequence>
<dbReference type="AlphaFoldDB" id="A0A1G5VQQ0"/>
<dbReference type="RefSeq" id="WP_149731408.1">
    <property type="nucleotide sequence ID" value="NZ_FMXB01000005.1"/>
</dbReference>
<organism evidence="2 3">
    <name type="scientific">Methanobrevibacter millerae</name>
    <dbReference type="NCBI Taxonomy" id="230361"/>
    <lineage>
        <taxon>Archaea</taxon>
        <taxon>Methanobacteriati</taxon>
        <taxon>Methanobacteriota</taxon>
        <taxon>Methanomada group</taxon>
        <taxon>Methanobacteria</taxon>
        <taxon>Methanobacteriales</taxon>
        <taxon>Methanobacteriaceae</taxon>
        <taxon>Methanobrevibacter</taxon>
    </lineage>
</organism>
<keyword evidence="1" id="KW-0472">Membrane</keyword>
<evidence type="ECO:0000313" key="3">
    <source>
        <dbReference type="Proteomes" id="UP000323439"/>
    </source>
</evidence>
<reference evidence="2 3" key="1">
    <citation type="submission" date="2016-10" db="EMBL/GenBank/DDBJ databases">
        <authorList>
            <person name="Varghese N."/>
            <person name="Submissions S."/>
        </authorList>
    </citation>
    <scope>NUCLEOTIDE SEQUENCE [LARGE SCALE GENOMIC DNA]</scope>
    <source>
        <strain evidence="2 3">DSM 16643</strain>
    </source>
</reference>
<protein>
    <submittedName>
        <fullName evidence="2">Energy-converting hydrogenase A subunit K</fullName>
    </submittedName>
</protein>
<evidence type="ECO:0000256" key="1">
    <source>
        <dbReference type="SAM" id="Phobius"/>
    </source>
</evidence>
<accession>A0A1G5VQQ0</accession>
<feature type="transmembrane region" description="Helical" evidence="1">
    <location>
        <begin position="32"/>
        <end position="50"/>
    </location>
</feature>
<name>A0A1G5VQQ0_9EURY</name>
<feature type="transmembrane region" description="Helical" evidence="1">
    <location>
        <begin position="62"/>
        <end position="82"/>
    </location>
</feature>
<dbReference type="Proteomes" id="UP000323439">
    <property type="component" value="Unassembled WGS sequence"/>
</dbReference>